<accession>A0A0J9X5A1</accession>
<dbReference type="GO" id="GO:0005743">
    <property type="term" value="C:mitochondrial inner membrane"/>
    <property type="evidence" value="ECO:0007669"/>
    <property type="project" value="UniProtKB-SubCell"/>
</dbReference>
<keyword evidence="8 11" id="KW-0496">Mitochondrion</keyword>
<dbReference type="EMBL" id="QQZK01000003">
    <property type="protein sequence ID" value="KAF5104881.1"/>
    <property type="molecule type" value="Genomic_DNA"/>
</dbReference>
<evidence type="ECO:0000256" key="3">
    <source>
        <dbReference type="ARBA" id="ARBA00022448"/>
    </source>
</evidence>
<gene>
    <name evidence="12" type="ORF">BN980_GECA02s03332g</name>
    <name evidence="13" type="ORF">DV451_000274</name>
</gene>
<comment type="similarity">
    <text evidence="2 11">Belongs to the ATPase e subunit family.</text>
</comment>
<keyword evidence="5 11" id="KW-0375">Hydrogen ion transport</keyword>
<proteinExistence type="inferred from homology"/>
<evidence type="ECO:0000256" key="6">
    <source>
        <dbReference type="ARBA" id="ARBA00022792"/>
    </source>
</evidence>
<dbReference type="InterPro" id="IPR008386">
    <property type="entry name" value="ATP_synth_F0_esu_mt"/>
</dbReference>
<comment type="subcellular location">
    <subcellularLocation>
        <location evidence="1 11">Mitochondrion inner membrane</location>
    </subcellularLocation>
</comment>
<evidence type="ECO:0000256" key="5">
    <source>
        <dbReference type="ARBA" id="ARBA00022781"/>
    </source>
</evidence>
<evidence type="ECO:0000313" key="13">
    <source>
        <dbReference type="EMBL" id="KAF5104881.1"/>
    </source>
</evidence>
<name>A0A0J9X5A1_GEOCN</name>
<keyword evidence="6 11" id="KW-0999">Mitochondrion inner membrane</keyword>
<evidence type="ECO:0000256" key="11">
    <source>
        <dbReference type="RuleBase" id="RU367005"/>
    </source>
</evidence>
<protein>
    <recommendedName>
        <fullName evidence="11">ATP synthase F(0) complex subunit e, mitochondrial</fullName>
    </recommendedName>
</protein>
<organism evidence="12 14">
    <name type="scientific">Geotrichum candidum</name>
    <name type="common">Oospora lactis</name>
    <name type="synonym">Dipodascus geotrichum</name>
    <dbReference type="NCBI Taxonomy" id="1173061"/>
    <lineage>
        <taxon>Eukaryota</taxon>
        <taxon>Fungi</taxon>
        <taxon>Dikarya</taxon>
        <taxon>Ascomycota</taxon>
        <taxon>Saccharomycotina</taxon>
        <taxon>Dipodascomycetes</taxon>
        <taxon>Dipodascales</taxon>
        <taxon>Dipodascaceae</taxon>
        <taxon>Geotrichum</taxon>
    </lineage>
</organism>
<evidence type="ECO:0000256" key="8">
    <source>
        <dbReference type="ARBA" id="ARBA00023128"/>
    </source>
</evidence>
<evidence type="ECO:0000256" key="2">
    <source>
        <dbReference type="ARBA" id="ARBA00007333"/>
    </source>
</evidence>
<keyword evidence="4 11" id="KW-0138">CF(0)</keyword>
<evidence type="ECO:0000256" key="7">
    <source>
        <dbReference type="ARBA" id="ARBA00023065"/>
    </source>
</evidence>
<keyword evidence="3 11" id="KW-0813">Transport</keyword>
<dbReference type="OrthoDB" id="2125027at2759"/>
<keyword evidence="10 11" id="KW-0066">ATP synthesis</keyword>
<dbReference type="STRING" id="1173061.A0A0J9X5A1"/>
<dbReference type="Proteomes" id="UP000242525">
    <property type="component" value="Unassembled WGS sequence"/>
</dbReference>
<comment type="subunit">
    <text evidence="11">F-type ATPases have 2 components, CF(1) - the catalytic core - and CF(0) - the membrane proton channel. CF(1) and CF(0) have multiple subunits.</text>
</comment>
<evidence type="ECO:0000256" key="1">
    <source>
        <dbReference type="ARBA" id="ARBA00004273"/>
    </source>
</evidence>
<keyword evidence="14" id="KW-1185">Reference proteome</keyword>
<evidence type="ECO:0000313" key="14">
    <source>
        <dbReference type="Proteomes" id="UP000242525"/>
    </source>
</evidence>
<dbReference type="AlphaFoldDB" id="A0A0J9X5A1"/>
<comment type="function">
    <text evidence="11">Subunit e, of the mitochondrial membrane ATP synthase complex (F(1)F(0) ATP synthase or Complex V) that produces ATP from ADP in the presence of a proton gradient across the membrane which is generated by electron transport complexes of the respiratory chain. ATP synthase complex consist of a soluble F(1) head domain - the catalytic core - and a membrane F(1) domain - the membrane proton channel. These two domains are linked by a central stalk rotating inside the F(1) region and a stationary peripheral stalk. During catalysis, ATP synthesis in the catalytic domain of F(1) is coupled via a rotary mechanism of the central stalk subunits to proton translocation. In vivo, can only synthesize ATP although its ATP hydrolase activity can be activated artificially in vitro. Part of the complex F(0) domain.</text>
</comment>
<dbReference type="GO" id="GO:0015078">
    <property type="term" value="F:proton transmembrane transporter activity"/>
    <property type="evidence" value="ECO:0007669"/>
    <property type="project" value="InterPro"/>
</dbReference>
<reference evidence="13" key="3">
    <citation type="submission" date="2020-01" db="EMBL/GenBank/DDBJ databases">
        <authorList>
            <person name="Perkins V."/>
            <person name="Lessard M.-H."/>
            <person name="Dugat-Bony E."/>
            <person name="Frenette M."/>
            <person name="Labrie S."/>
        </authorList>
    </citation>
    <scope>NUCLEOTIDE SEQUENCE</scope>
    <source>
        <strain evidence="13">LMA-70</strain>
    </source>
</reference>
<comment type="caution">
    <text evidence="12">The sequence shown here is derived from an EMBL/GenBank/DDBJ whole genome shotgun (WGS) entry which is preliminary data.</text>
</comment>
<dbReference type="Proteomes" id="UP000750522">
    <property type="component" value="Unassembled WGS sequence"/>
</dbReference>
<dbReference type="GO" id="GO:0045259">
    <property type="term" value="C:proton-transporting ATP synthase complex"/>
    <property type="evidence" value="ECO:0007669"/>
    <property type="project" value="UniProtKB-UniRule"/>
</dbReference>
<sequence>MSASAPVLNVLRWSALGAGVVYGFVHNRSLKSAAEAKKADAEYAQKEKLIAQAKAKYAELHPKPATPAASTGAVNFDDPKFDLDAYLTKALSSL</sequence>
<reference evidence="13" key="2">
    <citation type="journal article" date="2020" name="Front. Microbiol.">
        <title>Phenotypic and Genetic Characterization of the Cheese Ripening Yeast Geotrichum candidum.</title>
        <authorList>
            <person name="Perkins V."/>
            <person name="Vignola S."/>
            <person name="Lessard M.H."/>
            <person name="Plante P.L."/>
            <person name="Corbeil J."/>
            <person name="Dugat-Bony E."/>
            <person name="Frenette M."/>
            <person name="Labrie S."/>
        </authorList>
    </citation>
    <scope>NUCLEOTIDE SEQUENCE</scope>
    <source>
        <strain evidence="13">LMA-70</strain>
    </source>
</reference>
<evidence type="ECO:0000313" key="12">
    <source>
        <dbReference type="EMBL" id="CDO51941.1"/>
    </source>
</evidence>
<reference evidence="12 14" key="1">
    <citation type="submission" date="2014-03" db="EMBL/GenBank/DDBJ databases">
        <authorList>
            <person name="Casaregola S."/>
        </authorList>
    </citation>
    <scope>NUCLEOTIDE SEQUENCE [LARGE SCALE GENOMIC DNA]</scope>
    <source>
        <strain evidence="12 14">CLIB 918</strain>
    </source>
</reference>
<keyword evidence="9" id="KW-0472">Membrane</keyword>
<dbReference type="GO" id="GO:0015986">
    <property type="term" value="P:proton motive force-driven ATP synthesis"/>
    <property type="evidence" value="ECO:0007669"/>
    <property type="project" value="InterPro"/>
</dbReference>
<evidence type="ECO:0000256" key="10">
    <source>
        <dbReference type="ARBA" id="ARBA00023310"/>
    </source>
</evidence>
<dbReference type="Pfam" id="PF05680">
    <property type="entry name" value="ATP-synt_E"/>
    <property type="match status" value="1"/>
</dbReference>
<evidence type="ECO:0000256" key="4">
    <source>
        <dbReference type="ARBA" id="ARBA00022547"/>
    </source>
</evidence>
<dbReference type="EMBL" id="CCBN010000002">
    <property type="protein sequence ID" value="CDO51941.1"/>
    <property type="molecule type" value="Genomic_DNA"/>
</dbReference>
<evidence type="ECO:0000256" key="9">
    <source>
        <dbReference type="ARBA" id="ARBA00023136"/>
    </source>
</evidence>
<keyword evidence="7 11" id="KW-0406">Ion transport</keyword>